<dbReference type="RefSeq" id="WP_135249698.1">
    <property type="nucleotide sequence ID" value="NZ_SMLK01000002.1"/>
</dbReference>
<dbReference type="EMBL" id="SMLK01000002">
    <property type="protein sequence ID" value="TFZ04073.1"/>
    <property type="molecule type" value="Genomic_DNA"/>
</dbReference>
<evidence type="ECO:0000313" key="1">
    <source>
        <dbReference type="EMBL" id="TFZ04073.1"/>
    </source>
</evidence>
<accession>A0A4Z0BXT2</accession>
<keyword evidence="1" id="KW-0548">Nucleotidyltransferase</keyword>
<organism evidence="1 2">
    <name type="scientific">Ramlibacter humi</name>
    <dbReference type="NCBI Taxonomy" id="2530451"/>
    <lineage>
        <taxon>Bacteria</taxon>
        <taxon>Pseudomonadati</taxon>
        <taxon>Pseudomonadota</taxon>
        <taxon>Betaproteobacteria</taxon>
        <taxon>Burkholderiales</taxon>
        <taxon>Comamonadaceae</taxon>
        <taxon>Ramlibacter</taxon>
    </lineage>
</organism>
<dbReference type="AlphaFoldDB" id="A0A4Z0BXT2"/>
<dbReference type="Proteomes" id="UP000297839">
    <property type="component" value="Unassembled WGS sequence"/>
</dbReference>
<keyword evidence="1" id="KW-0808">Transferase</keyword>
<protein>
    <submittedName>
        <fullName evidence="1">Acylneuraminate cytidylyltransferase family protein</fullName>
    </submittedName>
</protein>
<dbReference type="Gene3D" id="3.90.550.10">
    <property type="entry name" value="Spore Coat Polysaccharide Biosynthesis Protein SpsA, Chain A"/>
    <property type="match status" value="1"/>
</dbReference>
<dbReference type="OrthoDB" id="9805604at2"/>
<dbReference type="GO" id="GO:0008781">
    <property type="term" value="F:N-acylneuraminate cytidylyltransferase activity"/>
    <property type="evidence" value="ECO:0007669"/>
    <property type="project" value="TreeGrafter"/>
</dbReference>
<proteinExistence type="predicted"/>
<dbReference type="InterPro" id="IPR050793">
    <property type="entry name" value="CMP-NeuNAc_synthase"/>
</dbReference>
<dbReference type="PANTHER" id="PTHR21485:SF6">
    <property type="entry name" value="N-ACYLNEURAMINATE CYTIDYLYLTRANSFERASE-RELATED"/>
    <property type="match status" value="1"/>
</dbReference>
<dbReference type="InterPro" id="IPR003329">
    <property type="entry name" value="Cytidylyl_trans"/>
</dbReference>
<name>A0A4Z0BXT2_9BURK</name>
<dbReference type="CDD" id="cd02513">
    <property type="entry name" value="CMP-NeuAc_Synthase"/>
    <property type="match status" value="1"/>
</dbReference>
<dbReference type="SUPFAM" id="SSF53448">
    <property type="entry name" value="Nucleotide-diphospho-sugar transferases"/>
    <property type="match status" value="1"/>
</dbReference>
<dbReference type="PANTHER" id="PTHR21485">
    <property type="entry name" value="HAD SUPERFAMILY MEMBERS CMAS AND KDSC"/>
    <property type="match status" value="1"/>
</dbReference>
<dbReference type="InterPro" id="IPR029044">
    <property type="entry name" value="Nucleotide-diphossugar_trans"/>
</dbReference>
<reference evidence="1 2" key="1">
    <citation type="submission" date="2019-03" db="EMBL/GenBank/DDBJ databases">
        <title>Ramlibacter sp. 18x22-1, whole genome shotgun sequence.</title>
        <authorList>
            <person name="Zhang X."/>
            <person name="Feng G."/>
            <person name="Zhu H."/>
        </authorList>
    </citation>
    <scope>NUCLEOTIDE SEQUENCE [LARGE SCALE GENOMIC DNA]</scope>
    <source>
        <strain evidence="1 2">18x22-1</strain>
    </source>
</reference>
<evidence type="ECO:0000313" key="2">
    <source>
        <dbReference type="Proteomes" id="UP000297839"/>
    </source>
</evidence>
<comment type="caution">
    <text evidence="1">The sequence shown here is derived from an EMBL/GenBank/DDBJ whole genome shotgun (WGS) entry which is preliminary data.</text>
</comment>
<dbReference type="Pfam" id="PF02348">
    <property type="entry name" value="CTP_transf_3"/>
    <property type="match status" value="1"/>
</dbReference>
<keyword evidence="2" id="KW-1185">Reference proteome</keyword>
<sequence>MKTIATVCARGGSKGLPRKNVLPFDGKPLIAHTIEQALACPRIEAVYVSTDDDETARVAEQAGAIVPYRRPAELASDAAGKLPVIEHLLQHLEAGGLRIGTVVDLQPTSPLRLPADIEAALDLAGRADLVVSVCEPSHNPYYSLAEAGPDGLLHLSKGEGAARRQDVPAVWGLNGAVYVWQRAALPRAVRDGFWRVSILPSVMPRERSIDIDDAQDFALAQWLFQQRKLQSRP</sequence>
<gene>
    <name evidence="1" type="ORF">EZ216_10585</name>
</gene>